<dbReference type="InterPro" id="IPR039329">
    <property type="entry name" value="SIAE"/>
</dbReference>
<keyword evidence="1" id="KW-0378">Hydrolase</keyword>
<dbReference type="GO" id="GO:0001681">
    <property type="term" value="F:sialate O-acetylesterase activity"/>
    <property type="evidence" value="ECO:0007669"/>
    <property type="project" value="InterPro"/>
</dbReference>
<dbReference type="PANTHER" id="PTHR22901">
    <property type="entry name" value="SIALATE O-ACETYLESTERASE"/>
    <property type="match status" value="1"/>
</dbReference>
<dbReference type="EMBL" id="CP054139">
    <property type="protein sequence ID" value="QKJ28521.1"/>
    <property type="molecule type" value="Genomic_DNA"/>
</dbReference>
<sequence>MKLRGIYTLLILLACRIGASAEVVLPKILGNGMVLQREKPIPVWGTASVGEKVTVKFGKQSKSTAADASGKWQVMLDAMPASAKGETLIISGTNTIKLTDILVGEVWLCSGQSNMSYEMRKNSKVNKPDTMTTAYSPVDEIEHAHNPQIRIFLVTQKNLAKPDSTHSGWSIAQDSALRAFSAAGYFFAKNLNHDLKVPVGVICAAISGSRIEPWIPETEFDNSKNFKRISKDSAQVSGADGKFWHRMIEPLVPLSLRGFLWYQGEANMTERESYMDKMEMLVNSWRTAWKDQQLPVYYVQIVPYYYSKMKSTVVITPETLPLFWEAQGMMQHQANMGMISTTDLNDDVKNLHPMFKWEIGRRLELVALAKTYHKPVVYSGPVYNGKFVDGDKMILSFSGIGDGLVSHDGKPLTHFTIAGKDGKFVPAIAVIKGNKVEVSAATVKAPVAVRFAWIEDAQPNFFNKNGLPAQPFRTDNPNVLYTR</sequence>
<dbReference type="GO" id="GO:0005975">
    <property type="term" value="P:carbohydrate metabolic process"/>
    <property type="evidence" value="ECO:0007669"/>
    <property type="project" value="TreeGrafter"/>
</dbReference>
<dbReference type="Proteomes" id="UP000505355">
    <property type="component" value="Chromosome"/>
</dbReference>
<protein>
    <submittedName>
        <fullName evidence="3">Sialate O-acetylesterase</fullName>
    </submittedName>
</protein>
<dbReference type="PANTHER" id="PTHR22901:SF0">
    <property type="entry name" value="SIALATE O-ACETYLESTERASE"/>
    <property type="match status" value="1"/>
</dbReference>
<proteinExistence type="predicted"/>
<reference evidence="3 4" key="1">
    <citation type="submission" date="2020-05" db="EMBL/GenBank/DDBJ databases">
        <title>Mucilaginibacter mali sp. nov.</title>
        <authorList>
            <person name="Kim H.S."/>
            <person name="Lee K.C."/>
            <person name="Suh M.K."/>
            <person name="Kim J.-S."/>
            <person name="Han K.-I."/>
            <person name="Eom M.K."/>
            <person name="Shin Y.K."/>
            <person name="Lee J.-S."/>
        </authorList>
    </citation>
    <scope>NUCLEOTIDE SEQUENCE [LARGE SCALE GENOMIC DNA]</scope>
    <source>
        <strain evidence="3 4">G2-14</strain>
    </source>
</reference>
<evidence type="ECO:0000313" key="3">
    <source>
        <dbReference type="EMBL" id="QKJ28521.1"/>
    </source>
</evidence>
<dbReference type="PROSITE" id="PS51257">
    <property type="entry name" value="PROKAR_LIPOPROTEIN"/>
    <property type="match status" value="1"/>
</dbReference>
<gene>
    <name evidence="3" type="ORF">HQ865_01680</name>
</gene>
<evidence type="ECO:0000259" key="2">
    <source>
        <dbReference type="Pfam" id="PF03629"/>
    </source>
</evidence>
<dbReference type="Gene3D" id="3.40.50.1110">
    <property type="entry name" value="SGNH hydrolase"/>
    <property type="match status" value="1"/>
</dbReference>
<dbReference type="Pfam" id="PF03629">
    <property type="entry name" value="SASA"/>
    <property type="match status" value="1"/>
</dbReference>
<name>A0A7D4UKK7_9SPHI</name>
<organism evidence="3 4">
    <name type="scientific">Mucilaginibacter mali</name>
    <dbReference type="NCBI Taxonomy" id="2740462"/>
    <lineage>
        <taxon>Bacteria</taxon>
        <taxon>Pseudomonadati</taxon>
        <taxon>Bacteroidota</taxon>
        <taxon>Sphingobacteriia</taxon>
        <taxon>Sphingobacteriales</taxon>
        <taxon>Sphingobacteriaceae</taxon>
        <taxon>Mucilaginibacter</taxon>
    </lineage>
</organism>
<keyword evidence="4" id="KW-1185">Reference proteome</keyword>
<dbReference type="AlphaFoldDB" id="A0A7D4UKK7"/>
<dbReference type="InterPro" id="IPR005181">
    <property type="entry name" value="SASA"/>
</dbReference>
<dbReference type="InterPro" id="IPR036514">
    <property type="entry name" value="SGNH_hydro_sf"/>
</dbReference>
<dbReference type="SUPFAM" id="SSF52266">
    <property type="entry name" value="SGNH hydrolase"/>
    <property type="match status" value="1"/>
</dbReference>
<dbReference type="RefSeq" id="WP_173413223.1">
    <property type="nucleotide sequence ID" value="NZ_CP054139.1"/>
</dbReference>
<evidence type="ECO:0000256" key="1">
    <source>
        <dbReference type="ARBA" id="ARBA00022801"/>
    </source>
</evidence>
<feature type="domain" description="Sialate O-acetylesterase" evidence="2">
    <location>
        <begin position="105"/>
        <end position="352"/>
    </location>
</feature>
<accession>A0A7D4UKK7</accession>
<evidence type="ECO:0000313" key="4">
    <source>
        <dbReference type="Proteomes" id="UP000505355"/>
    </source>
</evidence>
<dbReference type="KEGG" id="mmab:HQ865_01680"/>